<dbReference type="SUPFAM" id="SSF48208">
    <property type="entry name" value="Six-hairpin glycosidases"/>
    <property type="match status" value="1"/>
</dbReference>
<organism evidence="2 3">
    <name type="scientific">Winogradskya consettensis</name>
    <dbReference type="NCBI Taxonomy" id="113560"/>
    <lineage>
        <taxon>Bacteria</taxon>
        <taxon>Bacillati</taxon>
        <taxon>Actinomycetota</taxon>
        <taxon>Actinomycetes</taxon>
        <taxon>Micromonosporales</taxon>
        <taxon>Micromonosporaceae</taxon>
        <taxon>Winogradskya</taxon>
    </lineage>
</organism>
<gene>
    <name evidence="2" type="ORF">Aco04nite_58280</name>
</gene>
<dbReference type="EMBL" id="BOQP01000034">
    <property type="protein sequence ID" value="GIM78024.1"/>
    <property type="molecule type" value="Genomic_DNA"/>
</dbReference>
<dbReference type="Pfam" id="PF20736">
    <property type="entry name" value="Glyco_hydro127M"/>
    <property type="match status" value="1"/>
</dbReference>
<dbReference type="SMART" id="SM00458">
    <property type="entry name" value="RICIN"/>
    <property type="match status" value="2"/>
</dbReference>
<comment type="caution">
    <text evidence="2">The sequence shown here is derived from an EMBL/GenBank/DDBJ whole genome shotgun (WGS) entry which is preliminary data.</text>
</comment>
<dbReference type="SUPFAM" id="SSF50370">
    <property type="entry name" value="Ricin B-like lectins"/>
    <property type="match status" value="2"/>
</dbReference>
<dbReference type="InterPro" id="IPR000772">
    <property type="entry name" value="Ricin_B_lectin"/>
</dbReference>
<dbReference type="Pfam" id="PF14200">
    <property type="entry name" value="RicinB_lectin_2"/>
    <property type="match status" value="3"/>
</dbReference>
<accession>A0A919VT88</accession>
<dbReference type="RefSeq" id="WP_213000423.1">
    <property type="nucleotide sequence ID" value="NZ_BAAATW010000001.1"/>
</dbReference>
<sequence>MDRRKFLAATAAIPAGAAITQPAAEQPAKPATRPGAGLGRAAPGGYVVNRAPLQPDAFIRLAPGSTRATGWLATQLDHQLAGLNGRMTEVSHFLQYDNTGWIHPGLGGWEEVPYWLKGFSSLGYVTGDPRVLAETRRWIDGVLAAQAPDGYFGPEGLRTSLNNGPDLWPHMPMLHAVRGFQEFTGDARVLPFLTRFFQYVNAQATSVFSQSWGSFRWADTLEVVFWTYNRTGDAFLLDLARKIHANSANYLNNLPSPHNVNLAQGFREPAVYSVLSGEAAHRQASYQDYAAIMSAYGQFAGGGFAGDENARGGFGDPRQGFETCGIVEFMASHEMLARITGDAVWGDRVEELAFNSLPASLDNRQTGIHYVTSANSVALLDRAGSQGQFQNGFPMQAYMLGIDNYRCCPHNYGMGWPYYVEEMWAASPDGGLVANLHGPSKVTAAVTGNTTVSIASDTAYPFGDTITYTVSTASPVAFPLYLRIPGWCAAPSLTVNGEDTPIAPGPAYGKISRTWSEGDRVVLKLPMQARARTWSGNHNSVSVDFGALTFSLAITENWSRTGGTDEWPTQEVRPGSAWNYGLDQTAGFAVTTGLGNAADPFTPATAPIRITTTARKIPAWTADADQIVTTLQDSPTPSAEPVETVTLIPMGAARLRITSFPRIGAGRPWVPAGVAFRIQNQHSGKVLGVDQMSLEDSARVVQFGDTGTADHLWQIVDNGDGFVRLRCVNSGKVLGVDRMLQTDSAQVVQFADNGTADHLWEILDNGDGYARLRNKNSGKVLAVSGMSTADSANVVQFSDNGTADHNWRFVPDGTVKIEAVHSGKVLAIQDMSSANGAQLTQWPPTGTADHVWRFEDAGAGHFRIVSTLTGKCADVSGASTADGARVVQWDYLGGTNQQWRLAWAGPGIFTIVARHSGKVLGVSGQSTADGAIITQAADTGQKWRLILG</sequence>
<evidence type="ECO:0000259" key="1">
    <source>
        <dbReference type="SMART" id="SM00458"/>
    </source>
</evidence>
<evidence type="ECO:0000313" key="3">
    <source>
        <dbReference type="Proteomes" id="UP000680865"/>
    </source>
</evidence>
<dbReference type="Gene3D" id="2.80.10.50">
    <property type="match status" value="3"/>
</dbReference>
<dbReference type="AlphaFoldDB" id="A0A919VT88"/>
<proteinExistence type="predicted"/>
<reference evidence="2" key="1">
    <citation type="submission" date="2021-03" db="EMBL/GenBank/DDBJ databases">
        <title>Whole genome shotgun sequence of Actinoplanes consettensis NBRC 14913.</title>
        <authorList>
            <person name="Komaki H."/>
            <person name="Tamura T."/>
        </authorList>
    </citation>
    <scope>NUCLEOTIDE SEQUENCE</scope>
    <source>
        <strain evidence="2">NBRC 14913</strain>
    </source>
</reference>
<dbReference type="Proteomes" id="UP000680865">
    <property type="component" value="Unassembled WGS sequence"/>
</dbReference>
<dbReference type="CDD" id="cd00161">
    <property type="entry name" value="beta-trefoil_Ricin-like"/>
    <property type="match status" value="1"/>
</dbReference>
<dbReference type="InterPro" id="IPR035992">
    <property type="entry name" value="Ricin_B-like_lectins"/>
</dbReference>
<dbReference type="PROSITE" id="PS50231">
    <property type="entry name" value="RICIN_B_LECTIN"/>
    <property type="match status" value="2"/>
</dbReference>
<name>A0A919VT88_9ACTN</name>
<dbReference type="PANTHER" id="PTHR31151">
    <property type="entry name" value="PROLINE-TRNA LIGASE (DUF1680)"/>
    <property type="match status" value="1"/>
</dbReference>
<dbReference type="Pfam" id="PF07944">
    <property type="entry name" value="Beta-AFase-like_GH127_cat"/>
    <property type="match status" value="1"/>
</dbReference>
<dbReference type="InterPro" id="IPR049046">
    <property type="entry name" value="Beta-AFase-like_GH127_middle"/>
</dbReference>
<dbReference type="PANTHER" id="PTHR31151:SF0">
    <property type="entry name" value="PROLINE-TRNA LIGASE (DUF1680)"/>
    <property type="match status" value="1"/>
</dbReference>
<evidence type="ECO:0000313" key="2">
    <source>
        <dbReference type="EMBL" id="GIM78024.1"/>
    </source>
</evidence>
<feature type="domain" description="Ricin B lectin" evidence="1">
    <location>
        <begin position="812"/>
        <end position="946"/>
    </location>
</feature>
<feature type="domain" description="Ricin B lectin" evidence="1">
    <location>
        <begin position="673"/>
        <end position="810"/>
    </location>
</feature>
<dbReference type="InterPro" id="IPR012878">
    <property type="entry name" value="Beta-AFase-like_GH127_cat"/>
</dbReference>
<keyword evidence="3" id="KW-1185">Reference proteome</keyword>
<protein>
    <recommendedName>
        <fullName evidence="1">Ricin B lectin domain-containing protein</fullName>
    </recommendedName>
</protein>
<dbReference type="InterPro" id="IPR008928">
    <property type="entry name" value="6-hairpin_glycosidase_sf"/>
</dbReference>
<dbReference type="GO" id="GO:0005975">
    <property type="term" value="P:carbohydrate metabolic process"/>
    <property type="evidence" value="ECO:0007669"/>
    <property type="project" value="InterPro"/>
</dbReference>